<evidence type="ECO:0000256" key="1">
    <source>
        <dbReference type="SAM" id="MobiDB-lite"/>
    </source>
</evidence>
<dbReference type="AlphaFoldDB" id="A0A840B0K0"/>
<name>A0A840B0K0_9SPHN</name>
<feature type="compositionally biased region" description="Low complexity" evidence="1">
    <location>
        <begin position="24"/>
        <end position="35"/>
    </location>
</feature>
<feature type="signal peptide" evidence="2">
    <location>
        <begin position="1"/>
        <end position="25"/>
    </location>
</feature>
<feature type="region of interest" description="Disordered" evidence="1">
    <location>
        <begin position="24"/>
        <end position="48"/>
    </location>
</feature>
<gene>
    <name evidence="3" type="ORF">GGR91_000356</name>
</gene>
<evidence type="ECO:0000256" key="2">
    <source>
        <dbReference type="SAM" id="SignalP"/>
    </source>
</evidence>
<feature type="chain" id="PRO_5032734143" evidence="2">
    <location>
        <begin position="26"/>
        <end position="130"/>
    </location>
</feature>
<keyword evidence="4" id="KW-1185">Reference proteome</keyword>
<evidence type="ECO:0000313" key="3">
    <source>
        <dbReference type="EMBL" id="MBB3942134.1"/>
    </source>
</evidence>
<dbReference type="Proteomes" id="UP000581447">
    <property type="component" value="Unassembled WGS sequence"/>
</dbReference>
<sequence>MKHAINACALALILAGYVSAPPARAQTRQPAPVQRTAPPIPVRPAMGPRGLEAVMGKDVATLKRLFGEPRLDVVEVHGRKLQFVGKACVLDVFLYPDGKGRTEIVTYVDARRSDGAAVDRASCIDALQRR</sequence>
<accession>A0A840B0K0</accession>
<reference evidence="3 4" key="1">
    <citation type="submission" date="2020-08" db="EMBL/GenBank/DDBJ databases">
        <title>Genomic Encyclopedia of Type Strains, Phase IV (KMG-IV): sequencing the most valuable type-strain genomes for metagenomic binning, comparative biology and taxonomic classification.</title>
        <authorList>
            <person name="Goeker M."/>
        </authorList>
    </citation>
    <scope>NUCLEOTIDE SEQUENCE [LARGE SCALE GENOMIC DNA]</scope>
    <source>
        <strain evidence="3 4">DSM 29050</strain>
    </source>
</reference>
<keyword evidence="2" id="KW-0732">Signal</keyword>
<dbReference type="RefSeq" id="WP_246337008.1">
    <property type="nucleotide sequence ID" value="NZ_BAABBG010000001.1"/>
</dbReference>
<proteinExistence type="predicted"/>
<organism evidence="3 4">
    <name type="scientific">Sphingorhabdus rigui</name>
    <dbReference type="NCBI Taxonomy" id="1282858"/>
    <lineage>
        <taxon>Bacteria</taxon>
        <taxon>Pseudomonadati</taxon>
        <taxon>Pseudomonadota</taxon>
        <taxon>Alphaproteobacteria</taxon>
        <taxon>Sphingomonadales</taxon>
        <taxon>Sphingomonadaceae</taxon>
        <taxon>Sphingorhabdus</taxon>
    </lineage>
</organism>
<evidence type="ECO:0000313" key="4">
    <source>
        <dbReference type="Proteomes" id="UP000581447"/>
    </source>
</evidence>
<protein>
    <submittedName>
        <fullName evidence="3">Uncharacterized protein</fullName>
    </submittedName>
</protein>
<comment type="caution">
    <text evidence="3">The sequence shown here is derived from an EMBL/GenBank/DDBJ whole genome shotgun (WGS) entry which is preliminary data.</text>
</comment>
<dbReference type="EMBL" id="JACIEA010000001">
    <property type="protein sequence ID" value="MBB3942134.1"/>
    <property type="molecule type" value="Genomic_DNA"/>
</dbReference>